<sequence>MLTRMSDARQLSFGARALRDGTPLVRLASAALAVALLLAPTAAAQIRVANAGITSRETPQVTETVEVRSFENLQQVRFETRLAIALSGATSLDVTVPVVRNDAEFGALADVDTGLGDVGLRVQHSLHQSDAVMRSTRYAVYATARLPTGDDEALVSGGVLLPRKLQLGLGSVGLGAGAVASFIRDRHRLSFSAGFRWSDEAGGFQLGGEVEVAAAWWYRLRPAVFEDLDVIEVRGVLELIGTWRGNSELQGVALSDAGFEAWLAPGVQVFARDDLLVQASLALPIADGIDDALGEREWAWLLALRWYL</sequence>
<dbReference type="EMBL" id="CP036290">
    <property type="protein sequence ID" value="QDU85221.1"/>
    <property type="molecule type" value="Genomic_DNA"/>
</dbReference>
<gene>
    <name evidence="1" type="ORF">Pla163_23490</name>
</gene>
<accession>A0A518D163</accession>
<evidence type="ECO:0000313" key="1">
    <source>
        <dbReference type="EMBL" id="QDU85221.1"/>
    </source>
</evidence>
<protein>
    <recommendedName>
        <fullName evidence="3">Transporter</fullName>
    </recommendedName>
</protein>
<keyword evidence="2" id="KW-1185">Reference proteome</keyword>
<name>A0A518D163_9BACT</name>
<evidence type="ECO:0000313" key="2">
    <source>
        <dbReference type="Proteomes" id="UP000319342"/>
    </source>
</evidence>
<dbReference type="AlphaFoldDB" id="A0A518D163"/>
<evidence type="ECO:0008006" key="3">
    <source>
        <dbReference type="Google" id="ProtNLM"/>
    </source>
</evidence>
<proteinExistence type="predicted"/>
<organism evidence="1 2">
    <name type="scientific">Rohdeia mirabilis</name>
    <dbReference type="NCBI Taxonomy" id="2528008"/>
    <lineage>
        <taxon>Bacteria</taxon>
        <taxon>Pseudomonadati</taxon>
        <taxon>Planctomycetota</taxon>
        <taxon>Planctomycetia</taxon>
        <taxon>Planctomycetia incertae sedis</taxon>
        <taxon>Rohdeia</taxon>
    </lineage>
</organism>
<dbReference type="Proteomes" id="UP000319342">
    <property type="component" value="Chromosome"/>
</dbReference>
<reference evidence="1 2" key="1">
    <citation type="submission" date="2019-02" db="EMBL/GenBank/DDBJ databases">
        <title>Deep-cultivation of Planctomycetes and their phenomic and genomic characterization uncovers novel biology.</title>
        <authorList>
            <person name="Wiegand S."/>
            <person name="Jogler M."/>
            <person name="Boedeker C."/>
            <person name="Pinto D."/>
            <person name="Vollmers J."/>
            <person name="Rivas-Marin E."/>
            <person name="Kohn T."/>
            <person name="Peeters S.H."/>
            <person name="Heuer A."/>
            <person name="Rast P."/>
            <person name="Oberbeckmann S."/>
            <person name="Bunk B."/>
            <person name="Jeske O."/>
            <person name="Meyerdierks A."/>
            <person name="Storesund J.E."/>
            <person name="Kallscheuer N."/>
            <person name="Luecker S."/>
            <person name="Lage O.M."/>
            <person name="Pohl T."/>
            <person name="Merkel B.J."/>
            <person name="Hornburger P."/>
            <person name="Mueller R.-W."/>
            <person name="Bruemmer F."/>
            <person name="Labrenz M."/>
            <person name="Spormann A.M."/>
            <person name="Op den Camp H."/>
            <person name="Overmann J."/>
            <person name="Amann R."/>
            <person name="Jetten M.S.M."/>
            <person name="Mascher T."/>
            <person name="Medema M.H."/>
            <person name="Devos D.P."/>
            <person name="Kaster A.-K."/>
            <person name="Ovreas L."/>
            <person name="Rohde M."/>
            <person name="Galperin M.Y."/>
            <person name="Jogler C."/>
        </authorList>
    </citation>
    <scope>NUCLEOTIDE SEQUENCE [LARGE SCALE GENOMIC DNA]</scope>
    <source>
        <strain evidence="1 2">Pla163</strain>
    </source>
</reference>